<protein>
    <submittedName>
        <fullName evidence="3">Uncharacterized protein</fullName>
    </submittedName>
</protein>
<dbReference type="OrthoDB" id="5946976at2759"/>
<sequence length="106" mass="11548">MAIFKPWVLLAAASAVKGLQSSSTPTATTAQQPGSSATAPLNSKAVYPFTAGFDRHAEDILEQWKVPGMSFAVIDGNQVFSKAYPSKQPWRRLGDVFNENIWVYSV</sequence>
<organism evidence="3 4">
    <name type="scientific">Hirsutella minnesotensis 3608</name>
    <dbReference type="NCBI Taxonomy" id="1043627"/>
    <lineage>
        <taxon>Eukaryota</taxon>
        <taxon>Fungi</taxon>
        <taxon>Dikarya</taxon>
        <taxon>Ascomycota</taxon>
        <taxon>Pezizomycotina</taxon>
        <taxon>Sordariomycetes</taxon>
        <taxon>Hypocreomycetidae</taxon>
        <taxon>Hypocreales</taxon>
        <taxon>Ophiocordycipitaceae</taxon>
        <taxon>Hirsutella</taxon>
    </lineage>
</organism>
<feature type="compositionally biased region" description="Low complexity" evidence="1">
    <location>
        <begin position="20"/>
        <end position="33"/>
    </location>
</feature>
<name>A0A0F7ZJ66_9HYPO</name>
<evidence type="ECO:0000256" key="2">
    <source>
        <dbReference type="SAM" id="SignalP"/>
    </source>
</evidence>
<dbReference type="EMBL" id="KQ030727">
    <property type="protein sequence ID" value="KJZ69345.1"/>
    <property type="molecule type" value="Genomic_DNA"/>
</dbReference>
<keyword evidence="4" id="KW-1185">Reference proteome</keyword>
<evidence type="ECO:0000313" key="4">
    <source>
        <dbReference type="Proteomes" id="UP000054481"/>
    </source>
</evidence>
<dbReference type="AlphaFoldDB" id="A0A0F7ZJ66"/>
<feature type="signal peptide" evidence="2">
    <location>
        <begin position="1"/>
        <end position="18"/>
    </location>
</feature>
<feature type="chain" id="PRO_5002525805" evidence="2">
    <location>
        <begin position="19"/>
        <end position="106"/>
    </location>
</feature>
<keyword evidence="2" id="KW-0732">Signal</keyword>
<reference evidence="3 4" key="1">
    <citation type="journal article" date="2014" name="Genome Biol. Evol.">
        <title>Comparative genomics and transcriptomics analyses reveal divergent lifestyle features of nematode endoparasitic fungus Hirsutella minnesotensis.</title>
        <authorList>
            <person name="Lai Y."/>
            <person name="Liu K."/>
            <person name="Zhang X."/>
            <person name="Zhang X."/>
            <person name="Li K."/>
            <person name="Wang N."/>
            <person name="Shu C."/>
            <person name="Wu Y."/>
            <person name="Wang C."/>
            <person name="Bushley K.E."/>
            <person name="Xiang M."/>
            <person name="Liu X."/>
        </authorList>
    </citation>
    <scope>NUCLEOTIDE SEQUENCE [LARGE SCALE GENOMIC DNA]</scope>
    <source>
        <strain evidence="3 4">3608</strain>
    </source>
</reference>
<evidence type="ECO:0000256" key="1">
    <source>
        <dbReference type="SAM" id="MobiDB-lite"/>
    </source>
</evidence>
<feature type="region of interest" description="Disordered" evidence="1">
    <location>
        <begin position="19"/>
        <end position="40"/>
    </location>
</feature>
<gene>
    <name evidence="3" type="ORF">HIM_11267</name>
</gene>
<evidence type="ECO:0000313" key="3">
    <source>
        <dbReference type="EMBL" id="KJZ69345.1"/>
    </source>
</evidence>
<dbReference type="Proteomes" id="UP000054481">
    <property type="component" value="Unassembled WGS sequence"/>
</dbReference>
<proteinExistence type="predicted"/>
<accession>A0A0F7ZJ66</accession>